<gene>
    <name evidence="1" type="ORF">PHPALM_37567</name>
</gene>
<dbReference type="Proteomes" id="UP000237271">
    <property type="component" value="Unassembled WGS sequence"/>
</dbReference>
<comment type="caution">
    <text evidence="1">The sequence shown here is derived from an EMBL/GenBank/DDBJ whole genome shotgun (WGS) entry which is preliminary data.</text>
</comment>
<dbReference type="AlphaFoldDB" id="A0A2P4WX38"/>
<sequence length="60" mass="6905">MLVAIKDLLSVIIIKAVGSRFTNVYVYEVEGNTVKDTARLVYPETFMWSDLWRLNISVLL</sequence>
<keyword evidence="1" id="KW-0812">Transmembrane</keyword>
<reference evidence="1 2" key="1">
    <citation type="journal article" date="2017" name="Genome Biol. Evol.">
        <title>Phytophthora megakarya and P. palmivora, closely related causal agents of cacao black pod rot, underwent increases in genome sizes and gene numbers by different mechanisms.</title>
        <authorList>
            <person name="Ali S.S."/>
            <person name="Shao J."/>
            <person name="Lary D.J."/>
            <person name="Kronmiller B."/>
            <person name="Shen D."/>
            <person name="Strem M.D."/>
            <person name="Amoako-Attah I."/>
            <person name="Akrofi A.Y."/>
            <person name="Begoude B.A."/>
            <person name="Ten Hoopen G.M."/>
            <person name="Coulibaly K."/>
            <person name="Kebe B.I."/>
            <person name="Melnick R.L."/>
            <person name="Guiltinan M.J."/>
            <person name="Tyler B.M."/>
            <person name="Meinhardt L.W."/>
            <person name="Bailey B.A."/>
        </authorList>
    </citation>
    <scope>NUCLEOTIDE SEQUENCE [LARGE SCALE GENOMIC DNA]</scope>
    <source>
        <strain evidence="2">sbr112.9</strain>
    </source>
</reference>
<name>A0A2P4WX38_9STRA</name>
<proteinExistence type="predicted"/>
<organism evidence="1 2">
    <name type="scientific">Phytophthora palmivora</name>
    <dbReference type="NCBI Taxonomy" id="4796"/>
    <lineage>
        <taxon>Eukaryota</taxon>
        <taxon>Sar</taxon>
        <taxon>Stramenopiles</taxon>
        <taxon>Oomycota</taxon>
        <taxon>Peronosporomycetes</taxon>
        <taxon>Peronosporales</taxon>
        <taxon>Peronosporaceae</taxon>
        <taxon>Phytophthora</taxon>
    </lineage>
</organism>
<keyword evidence="1" id="KW-0472">Membrane</keyword>
<evidence type="ECO:0000313" key="2">
    <source>
        <dbReference type="Proteomes" id="UP000237271"/>
    </source>
</evidence>
<keyword evidence="2" id="KW-1185">Reference proteome</keyword>
<dbReference type="EMBL" id="NCKW01020470">
    <property type="protein sequence ID" value="POM57868.1"/>
    <property type="molecule type" value="Genomic_DNA"/>
</dbReference>
<dbReference type="OrthoDB" id="64243at2759"/>
<evidence type="ECO:0000313" key="1">
    <source>
        <dbReference type="EMBL" id="POM57868.1"/>
    </source>
</evidence>
<accession>A0A2P4WX38</accession>
<protein>
    <submittedName>
        <fullName evidence="1">Transmembrane protein</fullName>
    </submittedName>
</protein>